<dbReference type="GO" id="GO:0005886">
    <property type="term" value="C:plasma membrane"/>
    <property type="evidence" value="ECO:0007669"/>
    <property type="project" value="TreeGrafter"/>
</dbReference>
<dbReference type="Gene3D" id="1.20.950.20">
    <property type="entry name" value="Transmembrane di-heme cytochromes, Chain C"/>
    <property type="match status" value="1"/>
</dbReference>
<dbReference type="NCBIfam" id="NF038018">
    <property type="entry name" value="qmoC"/>
    <property type="match status" value="1"/>
</dbReference>
<reference evidence="9" key="1">
    <citation type="submission" date="2016-02" db="EMBL/GenBank/DDBJ databases">
        <authorList>
            <person name="Holder M.E."/>
            <person name="Ajami N.J."/>
            <person name="Petrosino J.F."/>
        </authorList>
    </citation>
    <scope>NUCLEOTIDE SEQUENCE [LARGE SCALE GENOMIC DNA]</scope>
    <source>
        <strain evidence="9">DSM 12838</strain>
    </source>
</reference>
<feature type="transmembrane region" description="Helical" evidence="6">
    <location>
        <begin position="167"/>
        <end position="184"/>
    </location>
</feature>
<feature type="transmembrane region" description="Helical" evidence="6">
    <location>
        <begin position="352"/>
        <end position="371"/>
    </location>
</feature>
<keyword evidence="6" id="KW-1133">Transmembrane helix</keyword>
<dbReference type="InterPro" id="IPR051460">
    <property type="entry name" value="HdrC_iron-sulfur_subunit"/>
</dbReference>
<dbReference type="InterPro" id="IPR009051">
    <property type="entry name" value="Helical_ferredxn"/>
</dbReference>
<dbReference type="PANTHER" id="PTHR43255:SF1">
    <property type="entry name" value="IRON-SULFUR-BINDING OXIDOREDUCTASE FADF-RELATED"/>
    <property type="match status" value="1"/>
</dbReference>
<evidence type="ECO:0000256" key="5">
    <source>
        <dbReference type="ARBA" id="ARBA00023014"/>
    </source>
</evidence>
<dbReference type="InterPro" id="IPR036197">
    <property type="entry name" value="NarG-like_sf"/>
</dbReference>
<feature type="transmembrane region" description="Helical" evidence="6">
    <location>
        <begin position="286"/>
        <end position="304"/>
    </location>
</feature>
<dbReference type="STRING" id="888061.AXF15_05930"/>
<protein>
    <submittedName>
        <fullName evidence="8">Heterodisulfide reductase subunit E</fullName>
    </submittedName>
</protein>
<dbReference type="GO" id="GO:0046872">
    <property type="term" value="F:metal ion binding"/>
    <property type="evidence" value="ECO:0007669"/>
    <property type="project" value="UniProtKB-KW"/>
</dbReference>
<accession>A0A0X8JPQ5</accession>
<keyword evidence="1" id="KW-0004">4Fe-4S</keyword>
<proteinExistence type="predicted"/>
<evidence type="ECO:0000256" key="1">
    <source>
        <dbReference type="ARBA" id="ARBA00022485"/>
    </source>
</evidence>
<dbReference type="KEGG" id="doa:AXF15_05930"/>
<dbReference type="AlphaFoldDB" id="A0A0X8JPQ5"/>
<dbReference type="RefSeq" id="WP_066604640.1">
    <property type="nucleotide sequence ID" value="NZ_CP014230.1"/>
</dbReference>
<dbReference type="Pfam" id="PF13183">
    <property type="entry name" value="Fer4_8"/>
    <property type="match status" value="1"/>
</dbReference>
<dbReference type="InterPro" id="IPR017896">
    <property type="entry name" value="4Fe4S_Fe-S-bd"/>
</dbReference>
<feature type="domain" description="4Fe-4S ferredoxin-type" evidence="7">
    <location>
        <begin position="19"/>
        <end position="49"/>
    </location>
</feature>
<keyword evidence="9" id="KW-1185">Reference proteome</keyword>
<feature type="transmembrane region" description="Helical" evidence="6">
    <location>
        <begin position="118"/>
        <end position="136"/>
    </location>
</feature>
<dbReference type="InterPro" id="IPR017900">
    <property type="entry name" value="4Fe4S_Fe_S_CS"/>
</dbReference>
<keyword evidence="6" id="KW-0472">Membrane</keyword>
<dbReference type="Gene3D" id="1.10.1060.10">
    <property type="entry name" value="Alpha-helical ferredoxin"/>
    <property type="match status" value="1"/>
</dbReference>
<dbReference type="Proteomes" id="UP000063964">
    <property type="component" value="Chromosome"/>
</dbReference>
<evidence type="ECO:0000313" key="9">
    <source>
        <dbReference type="Proteomes" id="UP000063964"/>
    </source>
</evidence>
<dbReference type="OrthoDB" id="9794954at2"/>
<keyword evidence="3" id="KW-0560">Oxidoreductase</keyword>
<evidence type="ECO:0000256" key="4">
    <source>
        <dbReference type="ARBA" id="ARBA00023004"/>
    </source>
</evidence>
<dbReference type="EMBL" id="CP014230">
    <property type="protein sequence ID" value="AMD92687.1"/>
    <property type="molecule type" value="Genomic_DNA"/>
</dbReference>
<evidence type="ECO:0000313" key="8">
    <source>
        <dbReference type="EMBL" id="AMD92687.1"/>
    </source>
</evidence>
<evidence type="ECO:0000259" key="7">
    <source>
        <dbReference type="PROSITE" id="PS51379"/>
    </source>
</evidence>
<dbReference type="GO" id="GO:0051539">
    <property type="term" value="F:4 iron, 4 sulfur cluster binding"/>
    <property type="evidence" value="ECO:0007669"/>
    <property type="project" value="UniProtKB-KW"/>
</dbReference>
<sequence length="408" mass="45677">MSKTTRIEPCLQFVKELQEVGGVDLKKCYQCATCSVACPMSPAENPYPRKEMIWAQWGLKDRLLNDIDIWLCHNCGTCSDLCPRGAKPGDLLGALRNMTYRKLVPPAAIGKWMSSPKYLPILAGIPAVIWAIIWMIRASITGSFFPVTEEGQVIYGLLFPGDFTIDPLFGLTAIFVMICFALGIKNMIDGFKESVPQTFVIGYKKPSLKDAIIDTIRYDILQHSRFKNCVDKPEDEERVKGHQILFYGFLACFIVTSIVAVTHWGGKVISILAPIGHTPMPLWHPVKVLANVGAILLLTGLTLLTRRRLNADTGKSVSSYYDWYLLGVIWAVTLTGIGAQVFRLAAAAHLAYFTYYMHLVSVFMLIAYLPWSKLGHLVYRTTALIYARYVGRLPIGEKLIDDDKIFVL</sequence>
<dbReference type="GO" id="GO:0016491">
    <property type="term" value="F:oxidoreductase activity"/>
    <property type="evidence" value="ECO:0007669"/>
    <property type="project" value="UniProtKB-KW"/>
</dbReference>
<evidence type="ECO:0000256" key="3">
    <source>
        <dbReference type="ARBA" id="ARBA00023002"/>
    </source>
</evidence>
<dbReference type="PROSITE" id="PS00198">
    <property type="entry name" value="4FE4S_FER_1"/>
    <property type="match status" value="1"/>
</dbReference>
<feature type="transmembrane region" description="Helical" evidence="6">
    <location>
        <begin position="324"/>
        <end position="346"/>
    </location>
</feature>
<evidence type="ECO:0000256" key="2">
    <source>
        <dbReference type="ARBA" id="ARBA00022723"/>
    </source>
</evidence>
<dbReference type="SUPFAM" id="SSF46548">
    <property type="entry name" value="alpha-helical ferredoxin"/>
    <property type="match status" value="1"/>
</dbReference>
<feature type="transmembrane region" description="Helical" evidence="6">
    <location>
        <begin position="244"/>
        <end position="266"/>
    </location>
</feature>
<organism evidence="8 9">
    <name type="scientific">Desulfomicrobium orale DSM 12838</name>
    <dbReference type="NCBI Taxonomy" id="888061"/>
    <lineage>
        <taxon>Bacteria</taxon>
        <taxon>Pseudomonadati</taxon>
        <taxon>Thermodesulfobacteriota</taxon>
        <taxon>Desulfovibrionia</taxon>
        <taxon>Desulfovibrionales</taxon>
        <taxon>Desulfomicrobiaceae</taxon>
        <taxon>Desulfomicrobium</taxon>
    </lineage>
</organism>
<keyword evidence="2" id="KW-0479">Metal-binding</keyword>
<feature type="domain" description="4Fe-4S ferredoxin-type" evidence="7">
    <location>
        <begin position="61"/>
        <end position="86"/>
    </location>
</feature>
<dbReference type="SUPFAM" id="SSF103501">
    <property type="entry name" value="Respiratory nitrate reductase 1 gamma chain"/>
    <property type="match status" value="1"/>
</dbReference>
<dbReference type="PANTHER" id="PTHR43255">
    <property type="entry name" value="IRON-SULFUR-BINDING OXIDOREDUCTASE FADF-RELATED-RELATED"/>
    <property type="match status" value="1"/>
</dbReference>
<keyword evidence="4" id="KW-0408">Iron</keyword>
<keyword evidence="6" id="KW-0812">Transmembrane</keyword>
<dbReference type="PROSITE" id="PS51379">
    <property type="entry name" value="4FE4S_FER_2"/>
    <property type="match status" value="2"/>
</dbReference>
<evidence type="ECO:0000256" key="6">
    <source>
        <dbReference type="SAM" id="Phobius"/>
    </source>
</evidence>
<gene>
    <name evidence="8" type="ORF">AXF15_05930</name>
</gene>
<keyword evidence="5" id="KW-0411">Iron-sulfur</keyword>
<name>A0A0X8JPQ5_9BACT</name>